<dbReference type="Gene3D" id="1.20.1250.20">
    <property type="entry name" value="MFS general substrate transporter like domains"/>
    <property type="match status" value="1"/>
</dbReference>
<dbReference type="PROSITE" id="PS50850">
    <property type="entry name" value="MFS"/>
    <property type="match status" value="1"/>
</dbReference>
<feature type="transmembrane region" description="Helical" evidence="3">
    <location>
        <begin position="476"/>
        <end position="494"/>
    </location>
</feature>
<comment type="subcellular location">
    <subcellularLocation>
        <location evidence="1">Membrane</location>
        <topology evidence="1">Multi-pass membrane protein</topology>
    </subcellularLocation>
</comment>
<feature type="domain" description="Major facilitator superfamily (MFS) profile" evidence="4">
    <location>
        <begin position="59"/>
        <end position="500"/>
    </location>
</feature>
<feature type="transmembrane region" description="Helical" evidence="3">
    <location>
        <begin position="383"/>
        <end position="405"/>
    </location>
</feature>
<feature type="transmembrane region" description="Helical" evidence="3">
    <location>
        <begin position="220"/>
        <end position="241"/>
    </location>
</feature>
<reference evidence="5 6" key="1">
    <citation type="journal article" date="2023" name="Sci. Data">
        <title>Genome assembly of the Korean intertidal mud-creeper Batillaria attramentaria.</title>
        <authorList>
            <person name="Patra A.K."/>
            <person name="Ho P.T."/>
            <person name="Jun S."/>
            <person name="Lee S.J."/>
            <person name="Kim Y."/>
            <person name="Won Y.J."/>
        </authorList>
    </citation>
    <scope>NUCLEOTIDE SEQUENCE [LARGE SCALE GENOMIC DNA]</scope>
    <source>
        <strain evidence="5">Wonlab-2016</strain>
    </source>
</reference>
<evidence type="ECO:0000259" key="4">
    <source>
        <dbReference type="PROSITE" id="PS50850"/>
    </source>
</evidence>
<dbReference type="InterPro" id="IPR050327">
    <property type="entry name" value="Proton-linked_MCT"/>
</dbReference>
<feature type="transmembrane region" description="Helical" evidence="3">
    <location>
        <begin position="57"/>
        <end position="84"/>
    </location>
</feature>
<feature type="transmembrane region" description="Helical" evidence="3">
    <location>
        <begin position="194"/>
        <end position="214"/>
    </location>
</feature>
<dbReference type="SUPFAM" id="SSF103473">
    <property type="entry name" value="MFS general substrate transporter"/>
    <property type="match status" value="1"/>
</dbReference>
<dbReference type="PANTHER" id="PTHR11360:SF299">
    <property type="entry name" value="GEM-1"/>
    <property type="match status" value="1"/>
</dbReference>
<organism evidence="5 6">
    <name type="scientific">Batillaria attramentaria</name>
    <dbReference type="NCBI Taxonomy" id="370345"/>
    <lineage>
        <taxon>Eukaryota</taxon>
        <taxon>Metazoa</taxon>
        <taxon>Spiralia</taxon>
        <taxon>Lophotrochozoa</taxon>
        <taxon>Mollusca</taxon>
        <taxon>Gastropoda</taxon>
        <taxon>Caenogastropoda</taxon>
        <taxon>Sorbeoconcha</taxon>
        <taxon>Cerithioidea</taxon>
        <taxon>Batillariidae</taxon>
        <taxon>Batillaria</taxon>
    </lineage>
</organism>
<keyword evidence="3" id="KW-0472">Membrane</keyword>
<dbReference type="InterPro" id="IPR036259">
    <property type="entry name" value="MFS_trans_sf"/>
</dbReference>
<feature type="transmembrane region" description="Helical" evidence="3">
    <location>
        <begin position="152"/>
        <end position="173"/>
    </location>
</feature>
<feature type="transmembrane region" description="Helical" evidence="3">
    <location>
        <begin position="126"/>
        <end position="146"/>
    </location>
</feature>
<evidence type="ECO:0000256" key="3">
    <source>
        <dbReference type="SAM" id="Phobius"/>
    </source>
</evidence>
<evidence type="ECO:0000313" key="5">
    <source>
        <dbReference type="EMBL" id="KAK7478513.1"/>
    </source>
</evidence>
<dbReference type="PANTHER" id="PTHR11360">
    <property type="entry name" value="MONOCARBOXYLATE TRANSPORTER"/>
    <property type="match status" value="1"/>
</dbReference>
<protein>
    <recommendedName>
        <fullName evidence="4">Major facilitator superfamily (MFS) profile domain-containing protein</fullName>
    </recommendedName>
</protein>
<feature type="transmembrane region" description="Helical" evidence="3">
    <location>
        <begin position="411"/>
        <end position="429"/>
    </location>
</feature>
<dbReference type="Pfam" id="PF07690">
    <property type="entry name" value="MFS_1"/>
    <property type="match status" value="1"/>
</dbReference>
<dbReference type="GO" id="GO:0016020">
    <property type="term" value="C:membrane"/>
    <property type="evidence" value="ECO:0007669"/>
    <property type="project" value="UniProtKB-SubCell"/>
</dbReference>
<dbReference type="EMBL" id="JACVVK020000324">
    <property type="protein sequence ID" value="KAK7478513.1"/>
    <property type="molecule type" value="Genomic_DNA"/>
</dbReference>
<feature type="transmembrane region" description="Helical" evidence="3">
    <location>
        <begin position="358"/>
        <end position="376"/>
    </location>
</feature>
<dbReference type="InterPro" id="IPR020846">
    <property type="entry name" value="MFS_dom"/>
</dbReference>
<dbReference type="InterPro" id="IPR011701">
    <property type="entry name" value="MFS"/>
</dbReference>
<keyword evidence="3" id="KW-0812">Transmembrane</keyword>
<feature type="transmembrane region" description="Helical" evidence="3">
    <location>
        <begin position="441"/>
        <end position="464"/>
    </location>
</feature>
<evidence type="ECO:0000313" key="6">
    <source>
        <dbReference type="Proteomes" id="UP001519460"/>
    </source>
</evidence>
<accession>A0ABD0JVD1</accession>
<comment type="caution">
    <text evidence="5">The sequence shown here is derived from an EMBL/GenBank/DDBJ whole genome shotgun (WGS) entry which is preliminary data.</text>
</comment>
<feature type="region of interest" description="Disordered" evidence="2">
    <location>
        <begin position="503"/>
        <end position="525"/>
    </location>
</feature>
<dbReference type="Proteomes" id="UP001519460">
    <property type="component" value="Unassembled WGS sequence"/>
</dbReference>
<keyword evidence="3" id="KW-1133">Transmembrane helix</keyword>
<name>A0ABD0JVD1_9CAEN</name>
<dbReference type="AlphaFoldDB" id="A0ABD0JVD1"/>
<feature type="transmembrane region" description="Helical" evidence="3">
    <location>
        <begin position="96"/>
        <end position="119"/>
    </location>
</feature>
<evidence type="ECO:0000256" key="1">
    <source>
        <dbReference type="ARBA" id="ARBA00004141"/>
    </source>
</evidence>
<keyword evidence="6" id="KW-1185">Reference proteome</keyword>
<gene>
    <name evidence="5" type="ORF">BaRGS_00030272</name>
</gene>
<proteinExistence type="predicted"/>
<feature type="transmembrane region" description="Helical" evidence="3">
    <location>
        <begin position="318"/>
        <end position="338"/>
    </location>
</feature>
<sequence length="525" mass="56984">MDDLETEDCARDVKQRCWKADVDMSCPEACPHDDSFERNDAKNASDVIGRRDVDKDWAWVVLVTTCLIVALHDVFFTAAGMFQVEFQETFEGSRGFLAVISGLFICSPGLLGPVAGIFSSILTPRITVIVGSVLMSLGMVAASFAQTGWALLVTYGIIGGIGNVAGIGAGLIYTPAATAYTEYFTRYRQVATGFVMASPGLGTLAGPYLARWLIETYGWRYSMGLCGCLAAQICVLAALLFPASVAKTSSRCLQCVTSRRNRGSNGSGESKTTRDILRSDVNRTLLQDAEPAEQAGTRKEVTNDRLGLRLKRVLRHRLLWVVCINQFLLATGNSINMIHLPSYVISVGVPFRHFPDVYLVYGATMITVRIFGGFIFNRFGGHLVLCTFAFQVGCAFVLGLMPLYGISLPTLFVYCAVYGITYSPSYMLVTPILIQYVGQRNLTVAFGINELLVGAGYAIGPPIAGVLFDSSGTYRFSYHFAGMTVGLGAVLLTLSRCTRSEKATDNSKSNCDSAKHNSDQDAYPS</sequence>
<evidence type="ECO:0000256" key="2">
    <source>
        <dbReference type="SAM" id="MobiDB-lite"/>
    </source>
</evidence>